<feature type="transmembrane region" description="Helical" evidence="8">
    <location>
        <begin position="204"/>
        <end position="223"/>
    </location>
</feature>
<feature type="transmembrane region" description="Helical" evidence="8">
    <location>
        <begin position="363"/>
        <end position="385"/>
    </location>
</feature>
<keyword evidence="7 8" id="KW-0472">Membrane</keyword>
<accession>A0ABX0UB11</accession>
<keyword evidence="5 8" id="KW-0812">Transmembrane</keyword>
<dbReference type="RefSeq" id="WP_167189254.1">
    <property type="nucleotide sequence ID" value="NZ_JAASQL010000004.1"/>
</dbReference>
<proteinExistence type="predicted"/>
<dbReference type="Proteomes" id="UP000745859">
    <property type="component" value="Unassembled WGS sequence"/>
</dbReference>
<dbReference type="EMBL" id="JAASQL010000004">
    <property type="protein sequence ID" value="NIJ46012.1"/>
    <property type="molecule type" value="Genomic_DNA"/>
</dbReference>
<dbReference type="PANTHER" id="PTHR33908:SF3">
    <property type="entry name" value="UNDECAPRENYL PHOSPHATE-ALPHA-4-AMINO-4-DEOXY-L-ARABINOSE ARABINOSYL TRANSFERASE"/>
    <property type="match status" value="1"/>
</dbReference>
<evidence type="ECO:0000259" key="9">
    <source>
        <dbReference type="Pfam" id="PF13231"/>
    </source>
</evidence>
<feature type="domain" description="Glycosyltransferase RgtA/B/C/D-like" evidence="9">
    <location>
        <begin position="60"/>
        <end position="220"/>
    </location>
</feature>
<gene>
    <name evidence="10" type="ORF">FHR24_002490</name>
</gene>
<feature type="transmembrane region" description="Helical" evidence="8">
    <location>
        <begin position="391"/>
        <end position="408"/>
    </location>
</feature>
<protein>
    <submittedName>
        <fullName evidence="10">4-amino-4-deoxy-L-arabinose transferase-like glycosyltransferase</fullName>
    </submittedName>
</protein>
<dbReference type="PANTHER" id="PTHR33908">
    <property type="entry name" value="MANNOSYLTRANSFERASE YKCB-RELATED"/>
    <property type="match status" value="1"/>
</dbReference>
<evidence type="ECO:0000256" key="5">
    <source>
        <dbReference type="ARBA" id="ARBA00022692"/>
    </source>
</evidence>
<dbReference type="Pfam" id="PF13231">
    <property type="entry name" value="PMT_2"/>
    <property type="match status" value="1"/>
</dbReference>
<dbReference type="InterPro" id="IPR050297">
    <property type="entry name" value="LipidA_mod_glycosyltrf_83"/>
</dbReference>
<evidence type="ECO:0000313" key="11">
    <source>
        <dbReference type="Proteomes" id="UP000745859"/>
    </source>
</evidence>
<sequence length="555" mass="64040">MILSKKDSYLLYGFLLLVYVCGLFIPIMENDSAQHATMAMRMYLENDFLHIYKGANDYLDKPHMHFWLSAISFKIFGIHAWSYRLPALIFTFIGAFYSNKLAVHFYGKKINHIAALVFLSVQAVILANHDVRTDAVLTGAIALAIYNFVKYLDSSKLSNLILGFLGLAIGFSSKGQLAVFICGVFLFVHIVYANKWKQVFSWKVLVGLTAYVLFISPVLYAYYVQFDLHPEKVFNGFNNISGIRFILWDQSFNRLTGTGFKNNSPDYFFFFHTILWAFLPWPIIMYAGMFSHLKKAISHRFKKIEGFELMSSLGTLLVLLVISTSKFKLPHYLNSLFSIMAVLVVGYLWTLHKNKKIKLLSRWANFQIGLFVFLSVFVLCLSFWAFTLSSWLIIIGIVVIVTLLIVFLKTVKEAPYRKLIVSSVGLMVLINFTLNTQFYPNLLQYQSGITASKIIKKNKIDPEHLYLRDGIEAWSVSFYAHKNLKRVKVANIPNQLKKGEWVYLEEASFLKTKEAGVVWSKIYPLEHYRITRLKLKFLNPSTRPETLTKRYLVQR</sequence>
<reference evidence="10 11" key="1">
    <citation type="submission" date="2020-03" db="EMBL/GenBank/DDBJ databases">
        <title>Genomic Encyclopedia of Type Strains, Phase IV (KMG-IV): sequencing the most valuable type-strain genomes for metagenomic binning, comparative biology and taxonomic classification.</title>
        <authorList>
            <person name="Goeker M."/>
        </authorList>
    </citation>
    <scope>NUCLEOTIDE SEQUENCE [LARGE SCALE GENOMIC DNA]</scope>
    <source>
        <strain evidence="10 11">DSM 101599</strain>
    </source>
</reference>
<organism evidence="10 11">
    <name type="scientific">Wenyingzhuangia heitensis</name>
    <dbReference type="NCBI Taxonomy" id="1487859"/>
    <lineage>
        <taxon>Bacteria</taxon>
        <taxon>Pseudomonadati</taxon>
        <taxon>Bacteroidota</taxon>
        <taxon>Flavobacteriia</taxon>
        <taxon>Flavobacteriales</taxon>
        <taxon>Flavobacteriaceae</taxon>
        <taxon>Wenyingzhuangia</taxon>
    </lineage>
</organism>
<keyword evidence="6 8" id="KW-1133">Transmembrane helix</keyword>
<name>A0ABX0UB11_9FLAO</name>
<comment type="caution">
    <text evidence="10">The sequence shown here is derived from an EMBL/GenBank/DDBJ whole genome shotgun (WGS) entry which is preliminary data.</text>
</comment>
<feature type="transmembrane region" description="Helical" evidence="8">
    <location>
        <begin position="307"/>
        <end position="325"/>
    </location>
</feature>
<feature type="transmembrane region" description="Helical" evidence="8">
    <location>
        <begin position="164"/>
        <end position="192"/>
    </location>
</feature>
<keyword evidence="3" id="KW-0328">Glycosyltransferase</keyword>
<keyword evidence="11" id="KW-1185">Reference proteome</keyword>
<evidence type="ECO:0000256" key="4">
    <source>
        <dbReference type="ARBA" id="ARBA00022679"/>
    </source>
</evidence>
<keyword evidence="2" id="KW-1003">Cell membrane</keyword>
<comment type="subcellular location">
    <subcellularLocation>
        <location evidence="1">Cell membrane</location>
        <topology evidence="1">Multi-pass membrane protein</topology>
    </subcellularLocation>
</comment>
<feature type="transmembrane region" description="Helical" evidence="8">
    <location>
        <begin position="112"/>
        <end position="128"/>
    </location>
</feature>
<evidence type="ECO:0000256" key="2">
    <source>
        <dbReference type="ARBA" id="ARBA00022475"/>
    </source>
</evidence>
<evidence type="ECO:0000256" key="3">
    <source>
        <dbReference type="ARBA" id="ARBA00022676"/>
    </source>
</evidence>
<feature type="transmembrane region" description="Helical" evidence="8">
    <location>
        <begin position="331"/>
        <end position="351"/>
    </location>
</feature>
<evidence type="ECO:0000256" key="8">
    <source>
        <dbReference type="SAM" id="Phobius"/>
    </source>
</evidence>
<dbReference type="InterPro" id="IPR038731">
    <property type="entry name" value="RgtA/B/C-like"/>
</dbReference>
<evidence type="ECO:0000256" key="6">
    <source>
        <dbReference type="ARBA" id="ARBA00022989"/>
    </source>
</evidence>
<feature type="transmembrane region" description="Helical" evidence="8">
    <location>
        <begin position="267"/>
        <end position="287"/>
    </location>
</feature>
<evidence type="ECO:0000256" key="1">
    <source>
        <dbReference type="ARBA" id="ARBA00004651"/>
    </source>
</evidence>
<evidence type="ECO:0000313" key="10">
    <source>
        <dbReference type="EMBL" id="NIJ46012.1"/>
    </source>
</evidence>
<feature type="transmembrane region" description="Helical" evidence="8">
    <location>
        <begin position="420"/>
        <end position="439"/>
    </location>
</feature>
<feature type="transmembrane region" description="Helical" evidence="8">
    <location>
        <begin position="9"/>
        <end position="28"/>
    </location>
</feature>
<evidence type="ECO:0000256" key="7">
    <source>
        <dbReference type="ARBA" id="ARBA00023136"/>
    </source>
</evidence>
<keyword evidence="4" id="KW-0808">Transferase</keyword>